<evidence type="ECO:0000256" key="1">
    <source>
        <dbReference type="ARBA" id="ARBA00005889"/>
    </source>
</evidence>
<evidence type="ECO:0000313" key="9">
    <source>
        <dbReference type="RefSeq" id="XP_019711300.1"/>
    </source>
</evidence>
<evidence type="ECO:0000256" key="2">
    <source>
        <dbReference type="ARBA" id="ARBA00022723"/>
    </source>
</evidence>
<dbReference type="Proteomes" id="UP000504607">
    <property type="component" value="Chromosome 1"/>
</dbReference>
<dbReference type="RefSeq" id="XP_019711300.1">
    <property type="nucleotide sequence ID" value="XM_019855741.2"/>
</dbReference>
<dbReference type="InterPro" id="IPR018289">
    <property type="entry name" value="MULE_transposase_dom"/>
</dbReference>
<dbReference type="GO" id="GO:0008270">
    <property type="term" value="F:zinc ion binding"/>
    <property type="evidence" value="ECO:0007669"/>
    <property type="project" value="UniProtKB-UniRule"/>
</dbReference>
<comment type="subcellular location">
    <subcellularLocation>
        <location evidence="6">Nucleus</location>
    </subcellularLocation>
</comment>
<dbReference type="AlphaFoldDB" id="A0A6J0PSN6"/>
<dbReference type="PANTHER" id="PTHR31669:SF145">
    <property type="entry name" value="PROTEIN FAR1-RELATED SEQUENCE"/>
    <property type="match status" value="1"/>
</dbReference>
<dbReference type="InterPro" id="IPR007527">
    <property type="entry name" value="Znf_SWIM"/>
</dbReference>
<evidence type="ECO:0000259" key="7">
    <source>
        <dbReference type="PROSITE" id="PS50966"/>
    </source>
</evidence>
<dbReference type="PANTHER" id="PTHR31669">
    <property type="entry name" value="PROTEIN FAR1-RELATED SEQUENCE 10-RELATED"/>
    <property type="match status" value="1"/>
</dbReference>
<proteinExistence type="inferred from homology"/>
<dbReference type="GO" id="GO:0005634">
    <property type="term" value="C:nucleus"/>
    <property type="evidence" value="ECO:0007669"/>
    <property type="project" value="UniProtKB-SubCell"/>
</dbReference>
<evidence type="ECO:0000313" key="11">
    <source>
        <dbReference type="RefSeq" id="XP_029123925.1"/>
    </source>
</evidence>
<comment type="function">
    <text evidence="6">Putative transcription activator involved in regulating light control of development.</text>
</comment>
<dbReference type="Pfam" id="PF10551">
    <property type="entry name" value="MULE"/>
    <property type="match status" value="1"/>
</dbReference>
<dbReference type="GO" id="GO:0006355">
    <property type="term" value="P:regulation of DNA-templated transcription"/>
    <property type="evidence" value="ECO:0007669"/>
    <property type="project" value="UniProtKB-UniRule"/>
</dbReference>
<evidence type="ECO:0000256" key="4">
    <source>
        <dbReference type="ARBA" id="ARBA00022833"/>
    </source>
</evidence>
<evidence type="ECO:0000256" key="6">
    <source>
        <dbReference type="RuleBase" id="RU367018"/>
    </source>
</evidence>
<accession>A0A6J0PSN6</accession>
<dbReference type="SMART" id="SM00575">
    <property type="entry name" value="ZnF_PMZ"/>
    <property type="match status" value="1"/>
</dbReference>
<evidence type="ECO:0000256" key="5">
    <source>
        <dbReference type="PROSITE-ProRule" id="PRU00325"/>
    </source>
</evidence>
<gene>
    <name evidence="9 10 11" type="primary">LOC105056059</name>
</gene>
<keyword evidence="3 5" id="KW-0863">Zinc-finger</keyword>
<reference evidence="9 10" key="1">
    <citation type="submission" date="2025-04" db="UniProtKB">
        <authorList>
            <consortium name="RefSeq"/>
        </authorList>
    </citation>
    <scope>IDENTIFICATION</scope>
</reference>
<sequence length="740" mass="84096">MEERMGPAKCESEAETPTHYPTHSLLARNRSASSLHQTLASLLPVSHLSAPPSLSRFLACPSPRGISAVFPSLSFSINQQAMGVAEHADVPPNPGWIPHLDMQFDNEDAAYAFYNSYAACVGFSVRKSKMWTTSKDVLAARTLVCSKQGFRQKKKGFEPKKPRPATRTGCPACMTIKITPSGRYRVTEFVPDHNHLLANPSTARLLRSHRAKVKERIAGDSGMPPDSSDKHQLKRRKAMPVGDAGAVLEYLQRMQVENPSFFYAVRVDGNDSIANFFWADAKSVMDYQYFGDVVCFDMTYKACDCGRPFALFVGVNNHKQMIIFGSALLYDESVESLRWLLDTFKDAMRGKQPKTVLTDQCMEITDALVAAWPRTTHRICVWHVYQNAMMHLNQVFEGSKTFAHDFGQCIFDCEEEEEFVYAWRAMIDKYDLDDNEWLAKLYEDRLTWALPYGKQVFCADIKSSLQKENLISLLKKHLSPQQELLPFFEHYDTLLNERRCLELQADAHAGQNILKVPPLRMLKQAANVYTPAVFKLFQNEFEMYMDCMVYHCGDAGTISDYKVIVDEKSREHFVRYDSSDSSIFCSCKKFESAGIQCRHVFKVLDYRNIKELPPRYILKRWRKDAKLGAVTDHHEYPSADSSKSLIANRDNDLCCIFSTLAARAAKTVESFTFIESQSELLLEQVEHILQTRTFEIPQLTIASSIQPRNLIESVVESLNHDNNTDTNVIISAANGISFTY</sequence>
<keyword evidence="6" id="KW-0539">Nucleus</keyword>
<protein>
    <recommendedName>
        <fullName evidence="6">Protein FAR1-RELATED SEQUENCE</fullName>
    </recommendedName>
</protein>
<dbReference type="OrthoDB" id="751465at2759"/>
<feature type="domain" description="SWIM-type" evidence="7">
    <location>
        <begin position="561"/>
        <end position="608"/>
    </location>
</feature>
<dbReference type="PROSITE" id="PS50966">
    <property type="entry name" value="ZF_SWIM"/>
    <property type="match status" value="1"/>
</dbReference>
<dbReference type="InterPro" id="IPR004330">
    <property type="entry name" value="FAR1_DNA_bnd_dom"/>
</dbReference>
<name>A0A6J0PSN6_ELAGV</name>
<dbReference type="Pfam" id="PF03101">
    <property type="entry name" value="FAR1"/>
    <property type="match status" value="1"/>
</dbReference>
<dbReference type="InterPro" id="IPR006564">
    <property type="entry name" value="Znf_PMZ"/>
</dbReference>
<dbReference type="Pfam" id="PF04434">
    <property type="entry name" value="SWIM"/>
    <property type="match status" value="1"/>
</dbReference>
<keyword evidence="4 6" id="KW-0862">Zinc</keyword>
<dbReference type="RefSeq" id="XP_029123923.1">
    <property type="nucleotide sequence ID" value="XM_029268090.1"/>
</dbReference>
<keyword evidence="8" id="KW-1185">Reference proteome</keyword>
<organism evidence="8 9">
    <name type="scientific">Elaeis guineensis var. tenera</name>
    <name type="common">Oil palm</name>
    <dbReference type="NCBI Taxonomy" id="51953"/>
    <lineage>
        <taxon>Eukaryota</taxon>
        <taxon>Viridiplantae</taxon>
        <taxon>Streptophyta</taxon>
        <taxon>Embryophyta</taxon>
        <taxon>Tracheophyta</taxon>
        <taxon>Spermatophyta</taxon>
        <taxon>Magnoliopsida</taxon>
        <taxon>Liliopsida</taxon>
        <taxon>Arecaceae</taxon>
        <taxon>Arecoideae</taxon>
        <taxon>Cocoseae</taxon>
        <taxon>Elaeidinae</taxon>
        <taxon>Elaeis</taxon>
    </lineage>
</organism>
<keyword evidence="2 6" id="KW-0479">Metal-binding</keyword>
<evidence type="ECO:0000313" key="8">
    <source>
        <dbReference type="Proteomes" id="UP000504607"/>
    </source>
</evidence>
<dbReference type="InterPro" id="IPR031052">
    <property type="entry name" value="FHY3/FAR1"/>
</dbReference>
<evidence type="ECO:0000256" key="3">
    <source>
        <dbReference type="ARBA" id="ARBA00022771"/>
    </source>
</evidence>
<dbReference type="RefSeq" id="XP_029123925.1">
    <property type="nucleotide sequence ID" value="XM_029268092.1"/>
</dbReference>
<comment type="similarity">
    <text evidence="1 6">Belongs to the FHY3/FAR1 family.</text>
</comment>
<evidence type="ECO:0000313" key="10">
    <source>
        <dbReference type="RefSeq" id="XP_029123923.1"/>
    </source>
</evidence>